<feature type="region of interest" description="Disordered" evidence="2">
    <location>
        <begin position="387"/>
        <end position="423"/>
    </location>
</feature>
<evidence type="ECO:0000256" key="1">
    <source>
        <dbReference type="SAM" id="Coils"/>
    </source>
</evidence>
<evidence type="ECO:0000256" key="2">
    <source>
        <dbReference type="SAM" id="MobiDB-lite"/>
    </source>
</evidence>
<reference evidence="3" key="1">
    <citation type="submission" date="2016-10" db="EMBL/GenBank/DDBJ databases">
        <title>The High Quality Genome of Vibrio alginolyticus K01M1.</title>
        <authorList>
            <person name="Wendling C."/>
            <person name="Chibani C.M."/>
            <person name="Hertel R."/>
            <person name="Sproer C."/>
            <person name="Bunk B."/>
            <person name="Overmann J."/>
            <person name="Roth O."/>
            <person name="Liesegang H."/>
        </authorList>
    </citation>
    <scope>NUCLEOTIDE SEQUENCE</scope>
    <source>
        <strain evidence="3">K05K4</strain>
    </source>
</reference>
<gene>
    <name evidence="3" type="ORF">K05K4_13210</name>
</gene>
<dbReference type="AlphaFoldDB" id="A0A1W6UJY6"/>
<protein>
    <recommendedName>
        <fullName evidence="4">Coil containing protein</fullName>
    </recommendedName>
</protein>
<dbReference type="RefSeq" id="WP_086046682.1">
    <property type="nucleotide sequence ID" value="NZ_CP017889.1"/>
</dbReference>
<accession>A0A1W6UJY6</accession>
<organism evidence="3">
    <name type="scientific">Vibrio alginolyticus</name>
    <dbReference type="NCBI Taxonomy" id="663"/>
    <lineage>
        <taxon>Bacteria</taxon>
        <taxon>Pseudomonadati</taxon>
        <taxon>Pseudomonadota</taxon>
        <taxon>Gammaproteobacteria</taxon>
        <taxon>Vibrionales</taxon>
        <taxon>Vibrionaceae</taxon>
        <taxon>Vibrio</taxon>
    </lineage>
</organism>
<evidence type="ECO:0008006" key="4">
    <source>
        <dbReference type="Google" id="ProtNLM"/>
    </source>
</evidence>
<sequence length="743" mass="81844">MSAQIADFNIRFNTETAKFQKDVDYAKKMLRGYTKEAKAANDSNLSLSRSLEQTADRAKNAGRGVLDAAGYVSAGIGAVTGATAYLITQQAQQAREIEKMATVAQVSVQQIQALGYASEQFNISGENMAEILKDVNDKLGDFTENEGGEFADFMENIAPTVGLTIEKLQELSGPDALIAIKTAMDEANVPMKSQIFYLESIANDASALMPLLENQGQKLFELTKKYDDLNVSMSEYDIEKFKEMDQKLTDVGLKLQRSFANGVLGASEQIDWFTDQLVVSVDYWGALFDSMSDSPKTKNGLLKKLGDARDEARTVKIELERAQKALEGLQATERSAEGNVEVQARMANSRFSERVSAQESKVAKLAAEYEALINTVDKYQRQYEDQELGFKRDGTGDDNTKPQPPIRTLKDDPSVGKAQASGASRLASLDMQYASEREKLILAHEQRLRDIEEMQVSEQELKRRGFDTLEALKAEYRDRETEFYLNAEKTRKDLEDDALEASIESFAKSEEAKTEKAKIEAEKRAYREERLMQERVRGMSNFLGQISQLQNSENKNAARIGKTAARVQIMLNAYESASAAYKSLVGIPYVGPGLAAAAAGTAMGFGISMASKVDSVSNMAHNGISEVPMLGGRMESDWTLKAGERVYTNESANRIDQMYSAIMAMQRQKFAMNDPSLDSAKAGLAVGGRNVVNIYGAPEGAKVRERQGDNGENITDVFLEDLDSDGPMSQGIAQRFDLKPVGV</sequence>
<feature type="compositionally biased region" description="Basic and acidic residues" evidence="2">
    <location>
        <begin position="387"/>
        <end position="400"/>
    </location>
</feature>
<evidence type="ECO:0000313" key="3">
    <source>
        <dbReference type="EMBL" id="ARP18159.1"/>
    </source>
</evidence>
<dbReference type="EMBL" id="CP017902">
    <property type="protein sequence ID" value="ARP18159.1"/>
    <property type="molecule type" value="Genomic_DNA"/>
</dbReference>
<feature type="coiled-coil region" evidence="1">
    <location>
        <begin position="484"/>
        <end position="529"/>
    </location>
</feature>
<name>A0A1W6UJY6_VIBAL</name>
<keyword evidence="1" id="KW-0175">Coiled coil</keyword>
<proteinExistence type="predicted"/>